<evidence type="ECO:0000313" key="2">
    <source>
        <dbReference type="Proteomes" id="UP000752013"/>
    </source>
</evidence>
<protein>
    <submittedName>
        <fullName evidence="1">DUF261 family protein</fullName>
    </submittedName>
</protein>
<dbReference type="Proteomes" id="UP000752013">
    <property type="component" value="Unassembled WGS sequence"/>
</dbReference>
<dbReference type="InterPro" id="IPR004884">
    <property type="entry name" value="DUF261"/>
</dbReference>
<keyword evidence="2" id="KW-1185">Reference proteome</keyword>
<dbReference type="RefSeq" id="WP_167704469.1">
    <property type="nucleotide sequence ID" value="NZ_CP118171.1"/>
</dbReference>
<dbReference type="EMBL" id="JAATLK010000004">
    <property type="protein sequence ID" value="NIZ47739.1"/>
    <property type="molecule type" value="Genomic_DNA"/>
</dbReference>
<accession>A0A968GED7</accession>
<sequence length="143" mass="16503">MIKQNDSRLHAKIQAYGCNFLAHLAIARHDWLAEEVDHVYHLALQQGIIDANCTVRQPQELLALVGTPLRQLGGVVIANGACWGAKENDAKIRYRIARWKQRDSQHQHFTLWNRNGEYYDPYDADQANYKLEKLQLLGLQFYG</sequence>
<evidence type="ECO:0000313" key="1">
    <source>
        <dbReference type="EMBL" id="NIZ47739.1"/>
    </source>
</evidence>
<comment type="caution">
    <text evidence="1">The sequence shown here is derived from an EMBL/GenBank/DDBJ whole genome shotgun (WGS) entry which is preliminary data.</text>
</comment>
<proteinExistence type="predicted"/>
<name>A0A968GED7_9SPIO</name>
<gene>
    <name evidence="1" type="ORF">HCT46_07415</name>
</gene>
<dbReference type="Pfam" id="PF03196">
    <property type="entry name" value="DUF261"/>
    <property type="match status" value="1"/>
</dbReference>
<organism evidence="1 2">
    <name type="scientific">Entomospira nematocerorum</name>
    <dbReference type="NCBI Taxonomy" id="2719987"/>
    <lineage>
        <taxon>Bacteria</taxon>
        <taxon>Pseudomonadati</taxon>
        <taxon>Spirochaetota</taxon>
        <taxon>Spirochaetia</taxon>
        <taxon>Spirochaetales</taxon>
        <taxon>Spirochaetaceae</taxon>
        <taxon>Entomospira</taxon>
    </lineage>
</organism>
<dbReference type="AlphaFoldDB" id="A0A968GED7"/>
<reference evidence="1" key="1">
    <citation type="submission" date="2020-03" db="EMBL/GenBank/DDBJ databases">
        <title>Spirochaetal bacteria isolated from arthropods constitute a novel genus Entomospira genus novum within the order Spirochaetales.</title>
        <authorList>
            <person name="Grana-Miraglia L."/>
            <person name="Sikutova S."/>
            <person name="Fingerle V."/>
            <person name="Sing A."/>
            <person name="Castillo-Ramirez S."/>
            <person name="Margos G."/>
            <person name="Rudolf I."/>
        </authorList>
    </citation>
    <scope>NUCLEOTIDE SEQUENCE</scope>
    <source>
        <strain evidence="1">BR208</strain>
    </source>
</reference>